<feature type="region of interest" description="Disordered" evidence="1">
    <location>
        <begin position="1"/>
        <end position="28"/>
    </location>
</feature>
<dbReference type="Proteomes" id="UP000029665">
    <property type="component" value="Unassembled WGS sequence"/>
</dbReference>
<comment type="caution">
    <text evidence="2">The sequence shown here is derived from an EMBL/GenBank/DDBJ whole genome shotgun (WGS) entry which is preliminary data.</text>
</comment>
<keyword evidence="3" id="KW-1185">Reference proteome</keyword>
<dbReference type="HOGENOM" id="CLU_1058224_0_0_1"/>
<accession>A0A060SW46</accession>
<evidence type="ECO:0000313" key="3">
    <source>
        <dbReference type="Proteomes" id="UP000029665"/>
    </source>
</evidence>
<evidence type="ECO:0000313" key="2">
    <source>
        <dbReference type="EMBL" id="CDO76434.1"/>
    </source>
</evidence>
<gene>
    <name evidence="2" type="ORF">BN946_scf184781.g11</name>
</gene>
<proteinExistence type="predicted"/>
<sequence length="263" mass="28647">MPGPHLPLAPSGHPSTSPSAPIPSPERSSFLLDLPPDDVLDVLHLAAARGELKDLHERILASFINRAANATSLYRLAFTLADLGYNFTPAFRALQATYRNHCDRCHQWYDERQNWPDACVVQHGPPDIRAYPGYPGDPNVYWGRFYPCCGLNEVFPTDGTPVWRIRPCYVGPHLPASGPLEVSLRIGTCNDLGCYRAFEEMQRAAMPAPTRCIVATRPAAEGGTPRSPGGRGHPVAVPVQPEVVLNNPVFAGARSSTPPDTHG</sequence>
<dbReference type="OrthoDB" id="2744809at2759"/>
<evidence type="ECO:0000256" key="1">
    <source>
        <dbReference type="SAM" id="MobiDB-lite"/>
    </source>
</evidence>
<dbReference type="EMBL" id="CCBP010000374">
    <property type="protein sequence ID" value="CDO76434.1"/>
    <property type="molecule type" value="Genomic_DNA"/>
</dbReference>
<reference evidence="2" key="1">
    <citation type="submission" date="2014-01" db="EMBL/GenBank/DDBJ databases">
        <title>The genome of the white-rot fungus Pycnoporus cinnabarinus: a basidiomycete model with a versatile arsenal for lignocellulosic biomass breakdown.</title>
        <authorList>
            <person name="Levasseur A."/>
            <person name="Lomascolo A."/>
            <person name="Ruiz-Duenas F.J."/>
            <person name="Uzan E."/>
            <person name="Piumi F."/>
            <person name="Kues U."/>
            <person name="Ram A.F.J."/>
            <person name="Murat C."/>
            <person name="Haon M."/>
            <person name="Benoit I."/>
            <person name="Arfi Y."/>
            <person name="Chevret D."/>
            <person name="Drula E."/>
            <person name="Kwon M.J."/>
            <person name="Gouret P."/>
            <person name="Lesage-Meessen L."/>
            <person name="Lombard V."/>
            <person name="Mariette J."/>
            <person name="Noirot C."/>
            <person name="Park J."/>
            <person name="Patyshakuliyeva A."/>
            <person name="Wieneger R.A.B."/>
            <person name="Wosten H.A.B."/>
            <person name="Martin F."/>
            <person name="Coutinho P.M."/>
            <person name="de Vries R."/>
            <person name="Martinez A.T."/>
            <person name="Klopp C."/>
            <person name="Pontarotti P."/>
            <person name="Henrissat B."/>
            <person name="Record E."/>
        </authorList>
    </citation>
    <scope>NUCLEOTIDE SEQUENCE [LARGE SCALE GENOMIC DNA]</scope>
    <source>
        <strain evidence="2">BRFM137</strain>
    </source>
</reference>
<protein>
    <submittedName>
        <fullName evidence="2">Uncharacterized protein</fullName>
    </submittedName>
</protein>
<organism evidence="2 3">
    <name type="scientific">Pycnoporus cinnabarinus</name>
    <name type="common">Cinnabar-red polypore</name>
    <name type="synonym">Trametes cinnabarina</name>
    <dbReference type="NCBI Taxonomy" id="5643"/>
    <lineage>
        <taxon>Eukaryota</taxon>
        <taxon>Fungi</taxon>
        <taxon>Dikarya</taxon>
        <taxon>Basidiomycota</taxon>
        <taxon>Agaricomycotina</taxon>
        <taxon>Agaricomycetes</taxon>
        <taxon>Polyporales</taxon>
        <taxon>Polyporaceae</taxon>
        <taxon>Trametes</taxon>
    </lineage>
</organism>
<dbReference type="AlphaFoldDB" id="A0A060SW46"/>
<name>A0A060SW46_PYCCI</name>